<sequence length="187" mass="20563">MASRGVNKVILVGNLGNDPEIRYMPNGNAVANLSIATSESWKDQQGNMQERTEWHRVTMYRRLAEVAGEYLKKGSQVYLEGKLQTRKWQDQQGQDRYTTEIIADQMQMLGGRGEGAGQGGGYQQRPQNQNAGGQQSGQHSGNQGQGGQNQGGYQPQPGGGQRPPQNQGNQPPPMAEPDFDFDDDIPF</sequence>
<comment type="function">
    <text evidence="2">Plays an important role in DNA replication, recombination and repair. Binds to ssDNA and to an array of partner proteins to recruit them to their sites of action during DNA metabolism.</text>
</comment>
<keyword evidence="2" id="KW-0234">DNA repair</keyword>
<name>A0ABT7SSJ0_9ALTE</name>
<feature type="short sequence motif" description="Important for interaction with partner proteins" evidence="2">
    <location>
        <begin position="182"/>
        <end position="187"/>
    </location>
</feature>
<dbReference type="CDD" id="cd04496">
    <property type="entry name" value="SSB_OBF"/>
    <property type="match status" value="1"/>
</dbReference>
<organism evidence="5 6">
    <name type="scientific">Alteromonas arenosi</name>
    <dbReference type="NCBI Taxonomy" id="3055817"/>
    <lineage>
        <taxon>Bacteria</taxon>
        <taxon>Pseudomonadati</taxon>
        <taxon>Pseudomonadota</taxon>
        <taxon>Gammaproteobacteria</taxon>
        <taxon>Alteromonadales</taxon>
        <taxon>Alteromonadaceae</taxon>
        <taxon>Alteromonas/Salinimonas group</taxon>
        <taxon>Alteromonas</taxon>
    </lineage>
</organism>
<evidence type="ECO:0000313" key="6">
    <source>
        <dbReference type="Proteomes" id="UP001234343"/>
    </source>
</evidence>
<dbReference type="HAMAP" id="MF_00984">
    <property type="entry name" value="SSB"/>
    <property type="match status" value="1"/>
</dbReference>
<evidence type="ECO:0000313" key="5">
    <source>
        <dbReference type="EMBL" id="MDM7859152.1"/>
    </source>
</evidence>
<feature type="compositionally biased region" description="Acidic residues" evidence="4">
    <location>
        <begin position="177"/>
        <end position="187"/>
    </location>
</feature>
<dbReference type="EMBL" id="JAUCBP010000001">
    <property type="protein sequence ID" value="MDM7859152.1"/>
    <property type="molecule type" value="Genomic_DNA"/>
</dbReference>
<accession>A0ABT7SSJ0</accession>
<dbReference type="PANTHER" id="PTHR10302">
    <property type="entry name" value="SINGLE-STRANDED DNA-BINDING PROTEIN"/>
    <property type="match status" value="1"/>
</dbReference>
<keyword evidence="2" id="KW-0235">DNA replication</keyword>
<keyword evidence="2" id="KW-0227">DNA damage</keyword>
<dbReference type="PANTHER" id="PTHR10302:SF27">
    <property type="entry name" value="SINGLE-STRANDED DNA-BINDING PROTEIN"/>
    <property type="match status" value="1"/>
</dbReference>
<dbReference type="PROSITE" id="PS50935">
    <property type="entry name" value="SSB"/>
    <property type="match status" value="1"/>
</dbReference>
<feature type="compositionally biased region" description="Low complexity" evidence="4">
    <location>
        <begin position="123"/>
        <end position="142"/>
    </location>
</feature>
<feature type="compositionally biased region" description="Gly residues" evidence="4">
    <location>
        <begin position="110"/>
        <end position="122"/>
    </location>
</feature>
<evidence type="ECO:0000256" key="1">
    <source>
        <dbReference type="ARBA" id="ARBA00023125"/>
    </source>
</evidence>
<proteinExistence type="inferred from homology"/>
<dbReference type="RefSeq" id="WP_289363060.1">
    <property type="nucleotide sequence ID" value="NZ_JAUCBP010000001.1"/>
</dbReference>
<dbReference type="SUPFAM" id="SSF50249">
    <property type="entry name" value="Nucleic acid-binding proteins"/>
    <property type="match status" value="1"/>
</dbReference>
<protein>
    <recommendedName>
        <fullName evidence="2 3">Single-stranded DNA-binding protein</fullName>
        <shortName evidence="2">SSB</shortName>
    </recommendedName>
</protein>
<dbReference type="Pfam" id="PF00436">
    <property type="entry name" value="SSB"/>
    <property type="match status" value="1"/>
</dbReference>
<feature type="compositionally biased region" description="Low complexity" evidence="4">
    <location>
        <begin position="151"/>
        <end position="169"/>
    </location>
</feature>
<evidence type="ECO:0000256" key="3">
    <source>
        <dbReference type="RuleBase" id="RU000524"/>
    </source>
</evidence>
<evidence type="ECO:0000256" key="4">
    <source>
        <dbReference type="SAM" id="MobiDB-lite"/>
    </source>
</evidence>
<dbReference type="InterPro" id="IPR000424">
    <property type="entry name" value="Primosome_PriB/ssb"/>
</dbReference>
<keyword evidence="1 2" id="KW-0238">DNA-binding</keyword>
<keyword evidence="6" id="KW-1185">Reference proteome</keyword>
<reference evidence="5 6" key="1">
    <citation type="submission" date="2023-06" db="EMBL/GenBank/DDBJ databases">
        <title>Alteromonas sp. ASW11-36 isolated from intertidal sand.</title>
        <authorList>
            <person name="Li Y."/>
        </authorList>
    </citation>
    <scope>NUCLEOTIDE SEQUENCE [LARGE SCALE GENOMIC DNA]</scope>
    <source>
        <strain evidence="5 6">ASW11-36</strain>
    </source>
</reference>
<gene>
    <name evidence="5" type="primary">ssb</name>
    <name evidence="5" type="ORF">QTP81_00860</name>
</gene>
<comment type="subunit">
    <text evidence="2">Homotetramer.</text>
</comment>
<feature type="region of interest" description="Disordered" evidence="4">
    <location>
        <begin position="110"/>
        <end position="187"/>
    </location>
</feature>
<dbReference type="Gene3D" id="2.40.50.140">
    <property type="entry name" value="Nucleic acid-binding proteins"/>
    <property type="match status" value="1"/>
</dbReference>
<dbReference type="Proteomes" id="UP001234343">
    <property type="component" value="Unassembled WGS sequence"/>
</dbReference>
<comment type="caution">
    <text evidence="2">Lacks conserved residue(s) required for the propagation of feature annotation.</text>
</comment>
<keyword evidence="2" id="KW-0233">DNA recombination</keyword>
<dbReference type="GO" id="GO:0003677">
    <property type="term" value="F:DNA binding"/>
    <property type="evidence" value="ECO:0007669"/>
    <property type="project" value="UniProtKB-KW"/>
</dbReference>
<dbReference type="InterPro" id="IPR011344">
    <property type="entry name" value="ssDNA-bd"/>
</dbReference>
<dbReference type="InterPro" id="IPR012340">
    <property type="entry name" value="NA-bd_OB-fold"/>
</dbReference>
<dbReference type="NCBIfam" id="TIGR00621">
    <property type="entry name" value="ssb"/>
    <property type="match status" value="1"/>
</dbReference>
<evidence type="ECO:0000256" key="2">
    <source>
        <dbReference type="HAMAP-Rule" id="MF_00984"/>
    </source>
</evidence>
<comment type="caution">
    <text evidence="5">The sequence shown here is derived from an EMBL/GenBank/DDBJ whole genome shotgun (WGS) entry which is preliminary data.</text>
</comment>